<keyword evidence="1" id="KW-1133">Transmembrane helix</keyword>
<reference evidence="2 3" key="1">
    <citation type="submission" date="2023-03" db="EMBL/GenBank/DDBJ databases">
        <title>Agriculturally important microbes genome sequencing.</title>
        <authorList>
            <person name="Dunlap C."/>
        </authorList>
    </citation>
    <scope>NUCLEOTIDE SEQUENCE [LARGE SCALE GENOMIC DNA]</scope>
    <source>
        <strain evidence="2 3">CBP-3203</strain>
    </source>
</reference>
<keyword evidence="3" id="KW-1185">Reference proteome</keyword>
<protein>
    <submittedName>
        <fullName evidence="2">Uncharacterized protein</fullName>
    </submittedName>
</protein>
<name>A0ABU6GY46_9BACI</name>
<organism evidence="2 3">
    <name type="scientific">Bacillus glycinifermentans</name>
    <dbReference type="NCBI Taxonomy" id="1664069"/>
    <lineage>
        <taxon>Bacteria</taxon>
        <taxon>Bacillati</taxon>
        <taxon>Bacillota</taxon>
        <taxon>Bacilli</taxon>
        <taxon>Bacillales</taxon>
        <taxon>Bacillaceae</taxon>
        <taxon>Bacillus</taxon>
    </lineage>
</organism>
<dbReference type="RefSeq" id="WP_156183673.1">
    <property type="nucleotide sequence ID" value="NZ_CP023481.1"/>
</dbReference>
<evidence type="ECO:0000313" key="2">
    <source>
        <dbReference type="EMBL" id="MEC0483259.1"/>
    </source>
</evidence>
<dbReference type="EMBL" id="JARRTL010000002">
    <property type="protein sequence ID" value="MEC0483259.1"/>
    <property type="molecule type" value="Genomic_DNA"/>
</dbReference>
<accession>A0ABU6GY46</accession>
<gene>
    <name evidence="2" type="ORF">P8828_00075</name>
</gene>
<proteinExistence type="predicted"/>
<evidence type="ECO:0000256" key="1">
    <source>
        <dbReference type="SAM" id="Phobius"/>
    </source>
</evidence>
<keyword evidence="1" id="KW-0472">Membrane</keyword>
<evidence type="ECO:0000313" key="3">
    <source>
        <dbReference type="Proteomes" id="UP001341297"/>
    </source>
</evidence>
<dbReference type="Proteomes" id="UP001341297">
    <property type="component" value="Unassembled WGS sequence"/>
</dbReference>
<feature type="transmembrane region" description="Helical" evidence="1">
    <location>
        <begin position="28"/>
        <end position="46"/>
    </location>
</feature>
<feature type="transmembrane region" description="Helical" evidence="1">
    <location>
        <begin position="5"/>
        <end position="22"/>
    </location>
</feature>
<sequence length="51" mass="5679">MKSALISAIYAAIIVFLGEYLLNKEIKLFIEIPLLVIGILIIYRITKGSKA</sequence>
<comment type="caution">
    <text evidence="2">The sequence shown here is derived from an EMBL/GenBank/DDBJ whole genome shotgun (WGS) entry which is preliminary data.</text>
</comment>
<keyword evidence="1" id="KW-0812">Transmembrane</keyword>